<dbReference type="PANTHER" id="PTHR46512:SF8">
    <property type="entry name" value="PEPTIDYLPROLYL ISOMERASE"/>
    <property type="match status" value="1"/>
</dbReference>
<gene>
    <name evidence="11" type="ORF">BVC80_1835g122</name>
</gene>
<feature type="domain" description="PPIase FKBP-type" evidence="9">
    <location>
        <begin position="205"/>
        <end position="301"/>
    </location>
</feature>
<dbReference type="Pfam" id="PF00254">
    <property type="entry name" value="FKBP_C"/>
    <property type="match status" value="3"/>
</dbReference>
<dbReference type="EC" id="5.2.1.8" evidence="2 6"/>
<evidence type="ECO:0000259" key="9">
    <source>
        <dbReference type="PROSITE" id="PS50059"/>
    </source>
</evidence>
<dbReference type="Pfam" id="PF00515">
    <property type="entry name" value="TPR_1"/>
    <property type="match status" value="1"/>
</dbReference>
<evidence type="ECO:0000256" key="6">
    <source>
        <dbReference type="PROSITE-ProRule" id="PRU00277"/>
    </source>
</evidence>
<accession>A0A200R4U2</accession>
<comment type="catalytic activity">
    <reaction evidence="1 6">
        <text>[protein]-peptidylproline (omega=180) = [protein]-peptidylproline (omega=0)</text>
        <dbReference type="Rhea" id="RHEA:16237"/>
        <dbReference type="Rhea" id="RHEA-COMP:10747"/>
        <dbReference type="Rhea" id="RHEA-COMP:10748"/>
        <dbReference type="ChEBI" id="CHEBI:83833"/>
        <dbReference type="ChEBI" id="CHEBI:83834"/>
        <dbReference type="EC" id="5.2.1.8"/>
    </reaction>
</comment>
<dbReference type="PANTHER" id="PTHR46512">
    <property type="entry name" value="PEPTIDYLPROLYL ISOMERASE"/>
    <property type="match status" value="1"/>
</dbReference>
<dbReference type="Pfam" id="PF00403">
    <property type="entry name" value="HMA"/>
    <property type="match status" value="1"/>
</dbReference>
<dbReference type="Gene3D" id="3.30.70.100">
    <property type="match status" value="1"/>
</dbReference>
<evidence type="ECO:0000256" key="3">
    <source>
        <dbReference type="ARBA" id="ARBA00022737"/>
    </source>
</evidence>
<dbReference type="EMBL" id="MVGT01000437">
    <property type="protein sequence ID" value="OVA17744.1"/>
    <property type="molecule type" value="Genomic_DNA"/>
</dbReference>
<dbReference type="PROSITE" id="PS50059">
    <property type="entry name" value="FKBP_PPIASE"/>
    <property type="match status" value="3"/>
</dbReference>
<dbReference type="PROSITE" id="PS50846">
    <property type="entry name" value="HMA_2"/>
    <property type="match status" value="1"/>
</dbReference>
<feature type="region of interest" description="Disordered" evidence="8">
    <location>
        <begin position="708"/>
        <end position="757"/>
    </location>
</feature>
<dbReference type="FunCoup" id="A0A200R4U2">
    <property type="interactions" value="1575"/>
</dbReference>
<keyword evidence="3" id="KW-0677">Repeat</keyword>
<sequence>MHCRACERTVAKVISKCKGVETFSTDMMKHRVVVKGRFNPDMILKKLKKKTGKRVEVVIANNNNEDAASKSDDGGVNLNSGDGTKTSPTSLICDDWGKCEGNQNKDNDPAVEWPALALPRGEITLDTTTVWASILYSSFNSVKYNLLSGDWRKMTSEDQDQKFVPQKKKSPSDEEKEKRRKKIVPGSLMKAEMRPGGGTVKPVDGDQVIYHCTVRTLDGVIVESTRSEHGGKGNLVRQVLGKSKMILGLLEGIPTMLKGEVAMFKMKSELHYGEDDCPVATSESFPKHDELHFEIELIDFFKVKVITEDLGVMKKVVNEGEGWETPREPYEIKAWISARTSDGKLILSHTQGEPFFFTFGKAEVPKGLEIGIGTMARGEKAILYVSNRYLTQSPFMPVIEGYEEVQFEVELVHFIQVRDMLGDGRLIKRRIHDGRGEFPMDCPLHDSLLRVHYKGMLLNEERTVFYDTRVDNDGQHLEFSSGEGLVPEGLEMCVRLMLPGEIALVTCPPDYAYDKFTRPATVPEGAHVQWEIELLGFEMPKDWTGLSFNSIMEEAEKIKNTGNRLFKEGKFELAKANNDCHLQVLREFNHVNPQDDGEGKIFLNSRNSLHLNVAACYLKMGECKKSIEACDKVLDANPVHVKALYRRGMAYMSAGDFEEARSDFKKMITIDKSLEPDATAALKKLKQKEQEVETKAKRQFKGLFDKKPGEIADVGTDTGNDEKAENENHKSGDEAADSVEDEAEDVNEAAPPPPRGLFSRIWPVGSRLFSALGLQRCSIL</sequence>
<keyword evidence="12" id="KW-1185">Reference proteome</keyword>
<proteinExistence type="predicted"/>
<keyword evidence="5 6" id="KW-0413">Isomerase</keyword>
<dbReference type="FunFam" id="3.10.50.40:FF:000039">
    <property type="entry name" value="Peptidylprolyl isomerase"/>
    <property type="match status" value="1"/>
</dbReference>
<dbReference type="GO" id="GO:0046872">
    <property type="term" value="F:metal ion binding"/>
    <property type="evidence" value="ECO:0007669"/>
    <property type="project" value="InterPro"/>
</dbReference>
<dbReference type="GO" id="GO:0003755">
    <property type="term" value="F:peptidyl-prolyl cis-trans isomerase activity"/>
    <property type="evidence" value="ECO:0007669"/>
    <property type="project" value="UniProtKB-KW"/>
</dbReference>
<dbReference type="InterPro" id="IPR019734">
    <property type="entry name" value="TPR_rpt"/>
</dbReference>
<evidence type="ECO:0000256" key="4">
    <source>
        <dbReference type="ARBA" id="ARBA00022803"/>
    </source>
</evidence>
<dbReference type="AlphaFoldDB" id="A0A200R4U2"/>
<feature type="repeat" description="TPR" evidence="7">
    <location>
        <begin position="641"/>
        <end position="674"/>
    </location>
</feature>
<evidence type="ECO:0000256" key="2">
    <source>
        <dbReference type="ARBA" id="ARBA00013194"/>
    </source>
</evidence>
<dbReference type="InterPro" id="IPR050754">
    <property type="entry name" value="FKBP4/5/8-like"/>
</dbReference>
<feature type="compositionally biased region" description="Basic and acidic residues" evidence="8">
    <location>
        <begin position="720"/>
        <end position="733"/>
    </location>
</feature>
<dbReference type="CDD" id="cd00371">
    <property type="entry name" value="HMA"/>
    <property type="match status" value="1"/>
</dbReference>
<feature type="domain" description="HMA" evidence="10">
    <location>
        <begin position="1"/>
        <end position="56"/>
    </location>
</feature>
<feature type="region of interest" description="Disordered" evidence="8">
    <location>
        <begin position="158"/>
        <end position="182"/>
    </location>
</feature>
<dbReference type="SUPFAM" id="SSF55008">
    <property type="entry name" value="HMA, heavy metal-associated domain"/>
    <property type="match status" value="1"/>
</dbReference>
<reference evidence="11 12" key="1">
    <citation type="journal article" date="2017" name="Mol. Plant">
        <title>The Genome of Medicinal Plant Macleaya cordata Provides New Insights into Benzylisoquinoline Alkaloids Metabolism.</title>
        <authorList>
            <person name="Liu X."/>
            <person name="Liu Y."/>
            <person name="Huang P."/>
            <person name="Ma Y."/>
            <person name="Qing Z."/>
            <person name="Tang Q."/>
            <person name="Cao H."/>
            <person name="Cheng P."/>
            <person name="Zheng Y."/>
            <person name="Yuan Z."/>
            <person name="Zhou Y."/>
            <person name="Liu J."/>
            <person name="Tang Z."/>
            <person name="Zhuo Y."/>
            <person name="Zhang Y."/>
            <person name="Yu L."/>
            <person name="Huang J."/>
            <person name="Yang P."/>
            <person name="Peng Q."/>
            <person name="Zhang J."/>
            <person name="Jiang W."/>
            <person name="Zhang Z."/>
            <person name="Lin K."/>
            <person name="Ro D.K."/>
            <person name="Chen X."/>
            <person name="Xiong X."/>
            <person name="Shang Y."/>
            <person name="Huang S."/>
            <person name="Zeng J."/>
        </authorList>
    </citation>
    <scope>NUCLEOTIDE SEQUENCE [LARGE SCALE GENOMIC DNA]</scope>
    <source>
        <strain evidence="12">cv. BLH2017</strain>
        <tissue evidence="11">Root</tissue>
    </source>
</reference>
<evidence type="ECO:0000256" key="1">
    <source>
        <dbReference type="ARBA" id="ARBA00000971"/>
    </source>
</evidence>
<evidence type="ECO:0000313" key="12">
    <source>
        <dbReference type="Proteomes" id="UP000195402"/>
    </source>
</evidence>
<dbReference type="InterPro" id="IPR001179">
    <property type="entry name" value="PPIase_FKBP_dom"/>
</dbReference>
<protein>
    <recommendedName>
        <fullName evidence="2 6">peptidylprolyl isomerase</fullName>
        <ecNumber evidence="2 6">5.2.1.8</ecNumber>
    </recommendedName>
</protein>
<feature type="compositionally biased region" description="Acidic residues" evidence="8">
    <location>
        <begin position="734"/>
        <end position="747"/>
    </location>
</feature>
<organism evidence="11 12">
    <name type="scientific">Macleaya cordata</name>
    <name type="common">Five-seeded plume-poppy</name>
    <name type="synonym">Bocconia cordata</name>
    <dbReference type="NCBI Taxonomy" id="56857"/>
    <lineage>
        <taxon>Eukaryota</taxon>
        <taxon>Viridiplantae</taxon>
        <taxon>Streptophyta</taxon>
        <taxon>Embryophyta</taxon>
        <taxon>Tracheophyta</taxon>
        <taxon>Spermatophyta</taxon>
        <taxon>Magnoliopsida</taxon>
        <taxon>Ranunculales</taxon>
        <taxon>Papaveraceae</taxon>
        <taxon>Papaveroideae</taxon>
        <taxon>Macleaya</taxon>
    </lineage>
</organism>
<dbReference type="InterPro" id="IPR006121">
    <property type="entry name" value="HMA_dom"/>
</dbReference>
<dbReference type="OrthoDB" id="1902587at2759"/>
<dbReference type="InterPro" id="IPR036163">
    <property type="entry name" value="HMA_dom_sf"/>
</dbReference>
<dbReference type="Gene3D" id="1.25.40.10">
    <property type="entry name" value="Tetratricopeptide repeat domain"/>
    <property type="match status" value="1"/>
</dbReference>
<dbReference type="FunFam" id="3.10.50.40:FF:000052">
    <property type="entry name" value="Peptidylprolyl isomerase"/>
    <property type="match status" value="1"/>
</dbReference>
<dbReference type="OMA" id="HIAQDLE"/>
<evidence type="ECO:0000256" key="8">
    <source>
        <dbReference type="SAM" id="MobiDB-lite"/>
    </source>
</evidence>
<dbReference type="Proteomes" id="UP000195402">
    <property type="component" value="Unassembled WGS sequence"/>
</dbReference>
<keyword evidence="6" id="KW-0697">Rotamase</keyword>
<dbReference type="SMART" id="SM00028">
    <property type="entry name" value="TPR"/>
    <property type="match status" value="2"/>
</dbReference>
<dbReference type="InterPro" id="IPR046357">
    <property type="entry name" value="PPIase_dom_sf"/>
</dbReference>
<keyword evidence="4 7" id="KW-0802">TPR repeat</keyword>
<dbReference type="PROSITE" id="PS50005">
    <property type="entry name" value="TPR"/>
    <property type="match status" value="1"/>
</dbReference>
<dbReference type="STRING" id="56857.A0A200R4U2"/>
<dbReference type="SUPFAM" id="SSF48452">
    <property type="entry name" value="TPR-like"/>
    <property type="match status" value="1"/>
</dbReference>
<dbReference type="FunFam" id="1.25.40.10:FF:000008">
    <property type="entry name" value="Peptidylprolyl isomerase"/>
    <property type="match status" value="1"/>
</dbReference>
<name>A0A200R4U2_MACCD</name>
<feature type="domain" description="PPIase FKBP-type" evidence="9">
    <location>
        <begin position="446"/>
        <end position="538"/>
    </location>
</feature>
<comment type="caution">
    <text evidence="11">The sequence shown here is derived from an EMBL/GenBank/DDBJ whole genome shotgun (WGS) entry which is preliminary data.</text>
</comment>
<evidence type="ECO:0000256" key="7">
    <source>
        <dbReference type="PROSITE-ProRule" id="PRU00339"/>
    </source>
</evidence>
<evidence type="ECO:0000313" key="11">
    <source>
        <dbReference type="EMBL" id="OVA17744.1"/>
    </source>
</evidence>
<evidence type="ECO:0000259" key="10">
    <source>
        <dbReference type="PROSITE" id="PS50846"/>
    </source>
</evidence>
<feature type="region of interest" description="Disordered" evidence="8">
    <location>
        <begin position="65"/>
        <end position="84"/>
    </location>
</feature>
<evidence type="ECO:0000256" key="5">
    <source>
        <dbReference type="ARBA" id="ARBA00023235"/>
    </source>
</evidence>
<dbReference type="Gene3D" id="3.10.50.40">
    <property type="match status" value="3"/>
</dbReference>
<feature type="domain" description="PPIase FKBP-type" evidence="9">
    <location>
        <begin position="329"/>
        <end position="415"/>
    </location>
</feature>
<dbReference type="InParanoid" id="A0A200R4U2"/>
<dbReference type="SUPFAM" id="SSF54534">
    <property type="entry name" value="FKBP-like"/>
    <property type="match status" value="3"/>
</dbReference>
<dbReference type="InterPro" id="IPR011990">
    <property type="entry name" value="TPR-like_helical_dom_sf"/>
</dbReference>
<dbReference type="FunFam" id="3.10.50.40:FF:000029">
    <property type="entry name" value="Peptidylprolyl isomerase"/>
    <property type="match status" value="1"/>
</dbReference>